<accession>A0A2X2Y5X4</accession>
<gene>
    <name evidence="2" type="primary">hupS</name>
    <name evidence="2" type="ORF">NCTC13028_00755</name>
</gene>
<dbReference type="EMBL" id="UAWC01000002">
    <property type="protein sequence ID" value="SQB33880.1"/>
    <property type="molecule type" value="Genomic_DNA"/>
</dbReference>
<dbReference type="AlphaFoldDB" id="A0A2X2Y5X4"/>
<proteinExistence type="predicted"/>
<name>A0A2X2Y5X4_CLOCO</name>
<organism evidence="2 3">
    <name type="scientific">Clostridium cochlearium</name>
    <dbReference type="NCBI Taxonomy" id="1494"/>
    <lineage>
        <taxon>Bacteria</taxon>
        <taxon>Bacillati</taxon>
        <taxon>Bacillota</taxon>
        <taxon>Clostridia</taxon>
        <taxon>Eubacteriales</taxon>
        <taxon>Clostridiaceae</taxon>
        <taxon>Clostridium</taxon>
    </lineage>
</organism>
<dbReference type="GO" id="GO:0016020">
    <property type="term" value="C:membrane"/>
    <property type="evidence" value="ECO:0007669"/>
    <property type="project" value="TreeGrafter"/>
</dbReference>
<dbReference type="GO" id="GO:0008901">
    <property type="term" value="F:ferredoxin hydrogenase activity"/>
    <property type="evidence" value="ECO:0007669"/>
    <property type="project" value="InterPro"/>
</dbReference>
<dbReference type="PANTHER" id="PTHR30013:SF7">
    <property type="entry name" value="HYDROGENASE-2 SMALL CHAIN"/>
    <property type="match status" value="1"/>
</dbReference>
<protein>
    <submittedName>
        <fullName evidence="2">[Ni/Fe] hydrogenase small subunit</fullName>
        <ecNumber evidence="2">1.12.99.6</ecNumber>
    </submittedName>
</protein>
<dbReference type="EC" id="1.12.99.6" evidence="2"/>
<dbReference type="InterPro" id="IPR001821">
    <property type="entry name" value="NiFe_hydrogenase_ssu"/>
</dbReference>
<evidence type="ECO:0000313" key="3">
    <source>
        <dbReference type="Proteomes" id="UP000250223"/>
    </source>
</evidence>
<dbReference type="PANTHER" id="PTHR30013">
    <property type="entry name" value="NIFE / NIFESE HYDROGENASE SMALL SUBUNIT FAMILY MEMBER"/>
    <property type="match status" value="1"/>
</dbReference>
<evidence type="ECO:0000256" key="1">
    <source>
        <dbReference type="ARBA" id="ARBA00023002"/>
    </source>
</evidence>
<dbReference type="GO" id="GO:0009375">
    <property type="term" value="C:ferredoxin hydrogenase complex"/>
    <property type="evidence" value="ECO:0007669"/>
    <property type="project" value="InterPro"/>
</dbReference>
<dbReference type="RefSeq" id="WP_174209078.1">
    <property type="nucleotide sequence ID" value="NZ_JAAZKZ010000044.1"/>
</dbReference>
<dbReference type="GO" id="GO:0009055">
    <property type="term" value="F:electron transfer activity"/>
    <property type="evidence" value="ECO:0007669"/>
    <property type="project" value="TreeGrafter"/>
</dbReference>
<reference evidence="2 3" key="1">
    <citation type="submission" date="2018-06" db="EMBL/GenBank/DDBJ databases">
        <authorList>
            <consortium name="Pathogen Informatics"/>
            <person name="Doyle S."/>
        </authorList>
    </citation>
    <scope>NUCLEOTIDE SEQUENCE [LARGE SCALE GENOMIC DNA]</scope>
    <source>
        <strain evidence="2 3">NCTC13028</strain>
    </source>
</reference>
<dbReference type="Proteomes" id="UP000250223">
    <property type="component" value="Unassembled WGS sequence"/>
</dbReference>
<dbReference type="GO" id="GO:0044569">
    <property type="term" value="C:[Ni-Fe] hydrogenase complex"/>
    <property type="evidence" value="ECO:0007669"/>
    <property type="project" value="TreeGrafter"/>
</dbReference>
<dbReference type="InterPro" id="IPR037024">
    <property type="entry name" value="NiFe_Hase_small_N_sf"/>
</dbReference>
<keyword evidence="1 2" id="KW-0560">Oxidoreductase</keyword>
<dbReference type="GO" id="GO:0009061">
    <property type="term" value="P:anaerobic respiration"/>
    <property type="evidence" value="ECO:0007669"/>
    <property type="project" value="TreeGrafter"/>
</dbReference>
<dbReference type="SUPFAM" id="SSF56770">
    <property type="entry name" value="HydA/Nqo6-like"/>
    <property type="match status" value="1"/>
</dbReference>
<dbReference type="Gene3D" id="3.40.50.700">
    <property type="entry name" value="NADH:ubiquinone oxidoreductase-like, 20kDa subunit"/>
    <property type="match status" value="1"/>
</dbReference>
<dbReference type="GO" id="GO:0051536">
    <property type="term" value="F:iron-sulfur cluster binding"/>
    <property type="evidence" value="ECO:0007669"/>
    <property type="project" value="InterPro"/>
</dbReference>
<evidence type="ECO:0000313" key="2">
    <source>
        <dbReference type="EMBL" id="SQB33880.1"/>
    </source>
</evidence>
<dbReference type="GO" id="GO:0033748">
    <property type="term" value="F:hydrogenase (acceptor) activity"/>
    <property type="evidence" value="ECO:0007669"/>
    <property type="project" value="UniProtKB-EC"/>
</dbReference>
<sequence length="114" mass="13171">MSNGKCPILKSKQSIPRQVIDLTLENIKKNKDKKINLIWLEASGCSENIISLLNAEDPDVIYLLREMVNMTYNNSLMAEEGERAFERFLETLDTEFILVVEGLFPQKIMDYIML</sequence>